<keyword evidence="4" id="KW-1185">Reference proteome</keyword>
<dbReference type="InterPro" id="IPR008978">
    <property type="entry name" value="HSP20-like_chaperone"/>
</dbReference>
<dbReference type="PROSITE" id="PS51203">
    <property type="entry name" value="CS"/>
    <property type="match status" value="1"/>
</dbReference>
<dbReference type="PROSITE" id="PS51048">
    <property type="entry name" value="SGS"/>
    <property type="match status" value="1"/>
</dbReference>
<dbReference type="OrthoDB" id="164025at2759"/>
<feature type="domain" description="SGS" evidence="1">
    <location>
        <begin position="140"/>
        <end position="210"/>
    </location>
</feature>
<dbReference type="PANTHER" id="PTHR13164">
    <property type="entry name" value="CALICYLIN BINDING PROTEIN"/>
    <property type="match status" value="1"/>
</dbReference>
<evidence type="ECO:0000259" key="2">
    <source>
        <dbReference type="PROSITE" id="PS51203"/>
    </source>
</evidence>
<comment type="caution">
    <text evidence="3">The sequence shown here is derived from an EMBL/GenBank/DDBJ whole genome shotgun (WGS) entry which is preliminary data.</text>
</comment>
<dbReference type="InterPro" id="IPR052289">
    <property type="entry name" value="Calcyclin-binding_UBL-bridge"/>
</dbReference>
<gene>
    <name evidence="3" type="ORF">SteCoe_20886</name>
</gene>
<evidence type="ECO:0008006" key="5">
    <source>
        <dbReference type="Google" id="ProtNLM"/>
    </source>
</evidence>
<reference evidence="3 4" key="1">
    <citation type="submission" date="2016-11" db="EMBL/GenBank/DDBJ databases">
        <title>The macronuclear genome of Stentor coeruleus: a giant cell with tiny introns.</title>
        <authorList>
            <person name="Slabodnick M."/>
            <person name="Ruby J.G."/>
            <person name="Reiff S.B."/>
            <person name="Swart E.C."/>
            <person name="Gosai S."/>
            <person name="Prabakaran S."/>
            <person name="Witkowska E."/>
            <person name="Larue G.E."/>
            <person name="Fisher S."/>
            <person name="Freeman R.M."/>
            <person name="Gunawardena J."/>
            <person name="Chu W."/>
            <person name="Stover N.A."/>
            <person name="Gregory B.D."/>
            <person name="Nowacki M."/>
            <person name="Derisi J."/>
            <person name="Roy S.W."/>
            <person name="Marshall W.F."/>
            <person name="Sood P."/>
        </authorList>
    </citation>
    <scope>NUCLEOTIDE SEQUENCE [LARGE SCALE GENOMIC DNA]</scope>
    <source>
        <strain evidence="3">WM001</strain>
    </source>
</reference>
<dbReference type="InterPro" id="IPR007052">
    <property type="entry name" value="CS_dom"/>
</dbReference>
<organism evidence="3 4">
    <name type="scientific">Stentor coeruleus</name>
    <dbReference type="NCBI Taxonomy" id="5963"/>
    <lineage>
        <taxon>Eukaryota</taxon>
        <taxon>Sar</taxon>
        <taxon>Alveolata</taxon>
        <taxon>Ciliophora</taxon>
        <taxon>Postciliodesmatophora</taxon>
        <taxon>Heterotrichea</taxon>
        <taxon>Heterotrichida</taxon>
        <taxon>Stentoridae</taxon>
        <taxon>Stentor</taxon>
    </lineage>
</organism>
<dbReference type="SUPFAM" id="SSF49764">
    <property type="entry name" value="HSP20-like chaperones"/>
    <property type="match status" value="1"/>
</dbReference>
<evidence type="ECO:0000313" key="4">
    <source>
        <dbReference type="Proteomes" id="UP000187209"/>
    </source>
</evidence>
<feature type="domain" description="CS" evidence="2">
    <location>
        <begin position="63"/>
        <end position="155"/>
    </location>
</feature>
<dbReference type="Pfam" id="PF04969">
    <property type="entry name" value="CS"/>
    <property type="match status" value="1"/>
</dbReference>
<protein>
    <recommendedName>
        <fullName evidence="5">Calcyclin-binding protein</fullName>
    </recommendedName>
</protein>
<proteinExistence type="predicted"/>
<dbReference type="PANTHER" id="PTHR13164:SF3">
    <property type="entry name" value="CALCYCLIN-BINDING PROTEIN"/>
    <property type="match status" value="1"/>
</dbReference>
<dbReference type="AlphaFoldDB" id="A0A1R2BQN1"/>
<dbReference type="GO" id="GO:0005634">
    <property type="term" value="C:nucleus"/>
    <property type="evidence" value="ECO:0007669"/>
    <property type="project" value="TreeGrafter"/>
</dbReference>
<dbReference type="InterPro" id="IPR007699">
    <property type="entry name" value="SGS_dom"/>
</dbReference>
<dbReference type="Proteomes" id="UP000187209">
    <property type="component" value="Unassembled WGS sequence"/>
</dbReference>
<dbReference type="EMBL" id="MPUH01000485">
    <property type="protein sequence ID" value="OMJ79139.1"/>
    <property type="molecule type" value="Genomic_DNA"/>
</dbReference>
<evidence type="ECO:0000313" key="3">
    <source>
        <dbReference type="EMBL" id="OMJ79139.1"/>
    </source>
</evidence>
<accession>A0A1R2BQN1</accession>
<sequence length="210" mass="24159">MDSRRFELEADLKEIDRLLSMSTRNYSKEILISLRLTTAQELKSLPEKSSDSGPKDDEGILWKPLDRFSWEQTENEVKIYVTSLEGLKSHPKENIHLHTTKDSVTVSIKNFQNSNYRLKFPKLTNDITSGKITQKSNGFSVTLIKKDKARWDSLVPKKIVPVKEQDEEEKGDTKDAGDSLMKMMKELYETGDDDMKKTIAEAWSKAKNKE</sequence>
<name>A0A1R2BQN1_9CILI</name>
<dbReference type="Gene3D" id="2.60.40.790">
    <property type="match status" value="1"/>
</dbReference>
<evidence type="ECO:0000259" key="1">
    <source>
        <dbReference type="PROSITE" id="PS51048"/>
    </source>
</evidence>